<keyword evidence="5" id="KW-0927">Auxin signaling pathway</keyword>
<dbReference type="GO" id="GO:0009734">
    <property type="term" value="P:auxin-activated signaling pathway"/>
    <property type="evidence" value="ECO:0007669"/>
    <property type="project" value="UniProtKB-KW"/>
</dbReference>
<gene>
    <name evidence="7" type="ORF">VNO77_35211</name>
</gene>
<protein>
    <submittedName>
        <fullName evidence="7">Uncharacterized protein</fullName>
    </submittedName>
</protein>
<name>A0AAN9KH06_CANGL</name>
<dbReference type="Pfam" id="PF03547">
    <property type="entry name" value="Mem_trans"/>
    <property type="match status" value="1"/>
</dbReference>
<evidence type="ECO:0000256" key="4">
    <source>
        <dbReference type="ARBA" id="ARBA00023136"/>
    </source>
</evidence>
<evidence type="ECO:0000313" key="7">
    <source>
        <dbReference type="EMBL" id="KAK7316286.1"/>
    </source>
</evidence>
<dbReference type="GO" id="GO:0016020">
    <property type="term" value="C:membrane"/>
    <property type="evidence" value="ECO:0007669"/>
    <property type="project" value="UniProtKB-SubCell"/>
</dbReference>
<organism evidence="7 8">
    <name type="scientific">Canavalia gladiata</name>
    <name type="common">Sword bean</name>
    <name type="synonym">Dolichos gladiatus</name>
    <dbReference type="NCBI Taxonomy" id="3824"/>
    <lineage>
        <taxon>Eukaryota</taxon>
        <taxon>Viridiplantae</taxon>
        <taxon>Streptophyta</taxon>
        <taxon>Embryophyta</taxon>
        <taxon>Tracheophyta</taxon>
        <taxon>Spermatophyta</taxon>
        <taxon>Magnoliopsida</taxon>
        <taxon>eudicotyledons</taxon>
        <taxon>Gunneridae</taxon>
        <taxon>Pentapetalae</taxon>
        <taxon>rosids</taxon>
        <taxon>fabids</taxon>
        <taxon>Fabales</taxon>
        <taxon>Fabaceae</taxon>
        <taxon>Papilionoideae</taxon>
        <taxon>50 kb inversion clade</taxon>
        <taxon>NPAAA clade</taxon>
        <taxon>indigoferoid/millettioid clade</taxon>
        <taxon>Phaseoleae</taxon>
        <taxon>Canavalia</taxon>
    </lineage>
</organism>
<accession>A0AAN9KH06</accession>
<feature type="transmembrane region" description="Helical" evidence="6">
    <location>
        <begin position="249"/>
        <end position="277"/>
    </location>
</feature>
<keyword evidence="4 6" id="KW-0472">Membrane</keyword>
<dbReference type="AlphaFoldDB" id="A0AAN9KH06"/>
<dbReference type="GO" id="GO:0080162">
    <property type="term" value="P:endoplasmic reticulum to cytosol auxin transport"/>
    <property type="evidence" value="ECO:0007669"/>
    <property type="project" value="InterPro"/>
</dbReference>
<comment type="caution">
    <text evidence="7">The sequence shown here is derived from an EMBL/GenBank/DDBJ whole genome shotgun (WGS) entry which is preliminary data.</text>
</comment>
<evidence type="ECO:0000256" key="2">
    <source>
        <dbReference type="ARBA" id="ARBA00022692"/>
    </source>
</evidence>
<dbReference type="PANTHER" id="PTHR31419:SF2">
    <property type="entry name" value="PROTEIN PIN-LIKES 2"/>
    <property type="match status" value="1"/>
</dbReference>
<evidence type="ECO:0000256" key="5">
    <source>
        <dbReference type="ARBA" id="ARBA00023294"/>
    </source>
</evidence>
<sequence length="439" mass="49312">MNSSVCRLEWRLSDDSAADSPLAIEGQESNVWGGGARFKTRQANYVGFGLGRQGASPLLVYFNLNRTAVEQLFKNVWRFVSSSNLSKYATLENGLNLVDLICKRPTTSIRLSIPTETAAKMQKLFASHYVIYPLINLEYFPRKYYAAYSHVSLVVCLVFVNLGAVARLLPCELVIRLSHRSNICYSSIVPLLKLLCLTVIRLLLANPRMQFLPKVTCKLLSKLVFALFLLCLIFTELGESITLENFVDWWWFIPVNVLVNTALGCLLGFLVLDLFVVPKMIHFWNPRNTTGVAYVSLSQWVRLSFYALLFITSWNFPWNFPWSITGLLRKALKSRKSGDIGSLRISQVFSSSTIHELKVTAEGGGNSPKSIRCLAEPRVVRRNRIIAEQTPIQHILAGAMVPFVMLGGEGGMLAEGPNEFKLGLRTAHTKCYFTQQLAT</sequence>
<dbReference type="EMBL" id="JAYMYQ010000008">
    <property type="protein sequence ID" value="KAK7316286.1"/>
    <property type="molecule type" value="Genomic_DNA"/>
</dbReference>
<feature type="transmembrane region" description="Helical" evidence="6">
    <location>
        <begin position="216"/>
        <end position="237"/>
    </location>
</feature>
<evidence type="ECO:0000256" key="6">
    <source>
        <dbReference type="SAM" id="Phobius"/>
    </source>
</evidence>
<dbReference type="InterPro" id="IPR004776">
    <property type="entry name" value="Mem_transp_PIN-like"/>
</dbReference>
<dbReference type="PANTHER" id="PTHR31419">
    <property type="entry name" value="PROTEIN PIN-LIKES 2"/>
    <property type="match status" value="1"/>
</dbReference>
<dbReference type="Proteomes" id="UP001367508">
    <property type="component" value="Unassembled WGS sequence"/>
</dbReference>
<feature type="transmembrane region" description="Helical" evidence="6">
    <location>
        <begin position="185"/>
        <end position="204"/>
    </location>
</feature>
<proteinExistence type="predicted"/>
<feature type="transmembrane region" description="Helical" evidence="6">
    <location>
        <begin position="145"/>
        <end position="165"/>
    </location>
</feature>
<evidence type="ECO:0000313" key="8">
    <source>
        <dbReference type="Proteomes" id="UP001367508"/>
    </source>
</evidence>
<evidence type="ECO:0000256" key="3">
    <source>
        <dbReference type="ARBA" id="ARBA00022989"/>
    </source>
</evidence>
<dbReference type="InterPro" id="IPR039305">
    <property type="entry name" value="PILS2/6"/>
</dbReference>
<reference evidence="7 8" key="1">
    <citation type="submission" date="2024-01" db="EMBL/GenBank/DDBJ databases">
        <title>The genomes of 5 underutilized Papilionoideae crops provide insights into root nodulation and disease resistanc.</title>
        <authorList>
            <person name="Jiang F."/>
        </authorList>
    </citation>
    <scope>NUCLEOTIDE SEQUENCE [LARGE SCALE GENOMIC DNA]</scope>
    <source>
        <strain evidence="7">LVBAO_FW01</strain>
        <tissue evidence="7">Leaves</tissue>
    </source>
</reference>
<comment type="subcellular location">
    <subcellularLocation>
        <location evidence="1">Membrane</location>
        <topology evidence="1">Multi-pass membrane protein</topology>
    </subcellularLocation>
</comment>
<keyword evidence="8" id="KW-1185">Reference proteome</keyword>
<keyword evidence="2 6" id="KW-0812">Transmembrane</keyword>
<evidence type="ECO:0000256" key="1">
    <source>
        <dbReference type="ARBA" id="ARBA00004141"/>
    </source>
</evidence>
<keyword evidence="3 6" id="KW-1133">Transmembrane helix</keyword>